<dbReference type="Pfam" id="PF05225">
    <property type="entry name" value="HTH_psq"/>
    <property type="match status" value="1"/>
</dbReference>
<reference evidence="3 4" key="1">
    <citation type="submission" date="2019-01" db="EMBL/GenBank/DDBJ databases">
        <authorList>
            <person name="Sayadi A."/>
        </authorList>
    </citation>
    <scope>NUCLEOTIDE SEQUENCE [LARGE SCALE GENOMIC DNA]</scope>
</reference>
<feature type="domain" description="HTH psq-type" evidence="2">
    <location>
        <begin position="19"/>
        <end position="41"/>
    </location>
</feature>
<evidence type="ECO:0000313" key="4">
    <source>
        <dbReference type="Proteomes" id="UP000410492"/>
    </source>
</evidence>
<feature type="compositionally biased region" description="Basic residues" evidence="1">
    <location>
        <begin position="1"/>
        <end position="15"/>
    </location>
</feature>
<name>A0A653CNG1_CALMS</name>
<evidence type="ECO:0000313" key="3">
    <source>
        <dbReference type="EMBL" id="VEN48642.1"/>
    </source>
</evidence>
<organism evidence="3 4">
    <name type="scientific">Callosobruchus maculatus</name>
    <name type="common">Southern cowpea weevil</name>
    <name type="synonym">Pulse bruchid</name>
    <dbReference type="NCBI Taxonomy" id="64391"/>
    <lineage>
        <taxon>Eukaryota</taxon>
        <taxon>Metazoa</taxon>
        <taxon>Ecdysozoa</taxon>
        <taxon>Arthropoda</taxon>
        <taxon>Hexapoda</taxon>
        <taxon>Insecta</taxon>
        <taxon>Pterygota</taxon>
        <taxon>Neoptera</taxon>
        <taxon>Endopterygota</taxon>
        <taxon>Coleoptera</taxon>
        <taxon>Polyphaga</taxon>
        <taxon>Cucujiformia</taxon>
        <taxon>Chrysomeloidea</taxon>
        <taxon>Chrysomelidae</taxon>
        <taxon>Bruchinae</taxon>
        <taxon>Bruchini</taxon>
        <taxon>Callosobruchus</taxon>
    </lineage>
</organism>
<accession>A0A653CNG1</accession>
<evidence type="ECO:0000256" key="1">
    <source>
        <dbReference type="SAM" id="MobiDB-lite"/>
    </source>
</evidence>
<dbReference type="Gene3D" id="1.10.10.60">
    <property type="entry name" value="Homeodomain-like"/>
    <property type="match status" value="1"/>
</dbReference>
<dbReference type="GO" id="GO:0003677">
    <property type="term" value="F:DNA binding"/>
    <property type="evidence" value="ECO:0007669"/>
    <property type="project" value="InterPro"/>
</dbReference>
<dbReference type="InterPro" id="IPR007889">
    <property type="entry name" value="HTH_Psq"/>
</dbReference>
<dbReference type="AlphaFoldDB" id="A0A653CNG1"/>
<sequence length="42" mass="4955">MIHNVHRKKKTKKPNQKYTEADIEKAFEAIENGMSQRKAARQ</sequence>
<feature type="region of interest" description="Disordered" evidence="1">
    <location>
        <begin position="1"/>
        <end position="20"/>
    </location>
</feature>
<evidence type="ECO:0000259" key="2">
    <source>
        <dbReference type="Pfam" id="PF05225"/>
    </source>
</evidence>
<gene>
    <name evidence="3" type="ORF">CALMAC_LOCUS10015</name>
</gene>
<dbReference type="EMBL" id="CAACVG010008136">
    <property type="protein sequence ID" value="VEN48642.1"/>
    <property type="molecule type" value="Genomic_DNA"/>
</dbReference>
<keyword evidence="4" id="KW-1185">Reference proteome</keyword>
<dbReference type="Proteomes" id="UP000410492">
    <property type="component" value="Unassembled WGS sequence"/>
</dbReference>
<proteinExistence type="predicted"/>
<protein>
    <recommendedName>
        <fullName evidence="2">HTH psq-type domain-containing protein</fullName>
    </recommendedName>
</protein>
<feature type="non-terminal residue" evidence="3">
    <location>
        <position position="42"/>
    </location>
</feature>